<accession>A0AAV7QGN3</accession>
<dbReference type="AlphaFoldDB" id="A0AAV7QGN3"/>
<organism evidence="1 2">
    <name type="scientific">Pleurodeles waltl</name>
    <name type="common">Iberian ribbed newt</name>
    <dbReference type="NCBI Taxonomy" id="8319"/>
    <lineage>
        <taxon>Eukaryota</taxon>
        <taxon>Metazoa</taxon>
        <taxon>Chordata</taxon>
        <taxon>Craniata</taxon>
        <taxon>Vertebrata</taxon>
        <taxon>Euteleostomi</taxon>
        <taxon>Amphibia</taxon>
        <taxon>Batrachia</taxon>
        <taxon>Caudata</taxon>
        <taxon>Salamandroidea</taxon>
        <taxon>Salamandridae</taxon>
        <taxon>Pleurodelinae</taxon>
        <taxon>Pleurodeles</taxon>
    </lineage>
</organism>
<reference evidence="1" key="1">
    <citation type="journal article" date="2022" name="bioRxiv">
        <title>Sequencing and chromosome-scale assembly of the giantPleurodeles waltlgenome.</title>
        <authorList>
            <person name="Brown T."/>
            <person name="Elewa A."/>
            <person name="Iarovenko S."/>
            <person name="Subramanian E."/>
            <person name="Araus A.J."/>
            <person name="Petzold A."/>
            <person name="Susuki M."/>
            <person name="Suzuki K.-i.T."/>
            <person name="Hayashi T."/>
            <person name="Toyoda A."/>
            <person name="Oliveira C."/>
            <person name="Osipova E."/>
            <person name="Leigh N.D."/>
            <person name="Simon A."/>
            <person name="Yun M.H."/>
        </authorList>
    </citation>
    <scope>NUCLEOTIDE SEQUENCE</scope>
    <source>
        <strain evidence="1">20211129_DDA</strain>
        <tissue evidence="1">Liver</tissue>
    </source>
</reference>
<evidence type="ECO:0000313" key="1">
    <source>
        <dbReference type="EMBL" id="KAJ1139589.1"/>
    </source>
</evidence>
<name>A0AAV7QGN3_PLEWA</name>
<dbReference type="EMBL" id="JANPWB010000010">
    <property type="protein sequence ID" value="KAJ1139589.1"/>
    <property type="molecule type" value="Genomic_DNA"/>
</dbReference>
<protein>
    <submittedName>
        <fullName evidence="1">Uncharacterized protein</fullName>
    </submittedName>
</protein>
<dbReference type="Proteomes" id="UP001066276">
    <property type="component" value="Chromosome 6"/>
</dbReference>
<sequence>MELPGRRGDLRPFIPSEAAASRERRAAVCAGGSCRQETAKSPELRILEAGPGNAVGAPLDLLVPPLKGRLAQNWINGRRSQHCTTIWGPPRYPGTPPAIVRTYYAGEQAYPRARWCYQRKSGYTERGSASPWRCLMPAGAAGPAGGDRRGG</sequence>
<evidence type="ECO:0000313" key="2">
    <source>
        <dbReference type="Proteomes" id="UP001066276"/>
    </source>
</evidence>
<comment type="caution">
    <text evidence="1">The sequence shown here is derived from an EMBL/GenBank/DDBJ whole genome shotgun (WGS) entry which is preliminary data.</text>
</comment>
<gene>
    <name evidence="1" type="ORF">NDU88_005958</name>
</gene>
<proteinExistence type="predicted"/>
<keyword evidence="2" id="KW-1185">Reference proteome</keyword>